<accession>A0A6S6T3H6</accession>
<dbReference type="AlphaFoldDB" id="A0A6S6T3H6"/>
<evidence type="ECO:0000313" key="2">
    <source>
        <dbReference type="EMBL" id="CAA6811267.1"/>
    </source>
</evidence>
<feature type="region of interest" description="Disordered" evidence="1">
    <location>
        <begin position="82"/>
        <end position="108"/>
    </location>
</feature>
<evidence type="ECO:0000256" key="1">
    <source>
        <dbReference type="SAM" id="MobiDB-lite"/>
    </source>
</evidence>
<protein>
    <submittedName>
        <fullName evidence="2">Uncharacterized protein</fullName>
    </submittedName>
</protein>
<gene>
    <name evidence="2" type="ORF">HELGO_WM37586</name>
</gene>
<organism evidence="2">
    <name type="scientific">uncultured Thiotrichaceae bacterium</name>
    <dbReference type="NCBI Taxonomy" id="298394"/>
    <lineage>
        <taxon>Bacteria</taxon>
        <taxon>Pseudomonadati</taxon>
        <taxon>Pseudomonadota</taxon>
        <taxon>Gammaproteobacteria</taxon>
        <taxon>Thiotrichales</taxon>
        <taxon>Thiotrichaceae</taxon>
        <taxon>environmental samples</taxon>
    </lineage>
</organism>
<proteinExistence type="predicted"/>
<feature type="compositionally biased region" description="Polar residues" evidence="1">
    <location>
        <begin position="90"/>
        <end position="102"/>
    </location>
</feature>
<name>A0A6S6T3H6_9GAMM</name>
<dbReference type="EMBL" id="CACVAV010000180">
    <property type="protein sequence ID" value="CAA6811267.1"/>
    <property type="molecule type" value="Genomic_DNA"/>
</dbReference>
<sequence length="126" mass="13961">MLSNLHSFHFGALLQNSSALPWHVYQNTTNKLLLSPLKSTTASTKSTTGLTQATTSIKSPYLKRHKRRNTYLTKQFTTPLQAAKPEKTHQGTCQAPSQSTSKWKPGHGVIEKVDKTTGEIMHLSAE</sequence>
<reference evidence="2" key="1">
    <citation type="submission" date="2020-01" db="EMBL/GenBank/DDBJ databases">
        <authorList>
            <person name="Meier V. D."/>
            <person name="Meier V D."/>
        </authorList>
    </citation>
    <scope>NUCLEOTIDE SEQUENCE</scope>
    <source>
        <strain evidence="2">HLG_WM_MAG_08</strain>
    </source>
</reference>